<evidence type="ECO:0000313" key="2">
    <source>
        <dbReference type="EMBL" id="PTL35859.1"/>
    </source>
</evidence>
<protein>
    <recommendedName>
        <fullName evidence="1">Glycosyltransferase 2-like domain-containing protein</fullName>
    </recommendedName>
</protein>
<sequence length="383" mass="42265">MSRSEAVDLTVIIVNYNVAPLALQTVASLESQRFAAADGRDGRLEILVVDNASSPADRAALQQLPAHVVQILNAQNLGFGQANNLAIQRATGRYLCFLNPDTVVLDGALDALLQHLYQHPEVGAVGPRIWIDADRQWQLPPGDPPTLSFFIQRILAECSYRVGARMSRAWHRRALQCWSSGTPIPVSMLSGACLMTSRRILDTVGGFDPGYFLYYEDTDWCRRVSQAGYQLHHVPGAEIVHYYNQSAKSSSGVAQGYARQSQARFVRSYYGRVGTAIYALAQAAAGRLAPRGRRATSETDVIDLGRCQTPPCFSVPDGRASSLLLTQIGYDPLFVPSAAGFLHGREFHLSSGFWDRLQAGRYYTRVIEPDTFTPLGIWTWEKA</sequence>
<accession>A0A2T4TXQ1</accession>
<organism evidence="2 3">
    <name type="scientific">Candidatus Methylomirabilis limnetica</name>
    <dbReference type="NCBI Taxonomy" id="2033718"/>
    <lineage>
        <taxon>Bacteria</taxon>
        <taxon>Candidatus Methylomirabilota</taxon>
        <taxon>Candidatus Methylomirabilia</taxon>
        <taxon>Candidatus Methylomirabilales</taxon>
        <taxon>Candidatus Methylomirabilaceae</taxon>
        <taxon>Candidatus Methylomirabilis</taxon>
    </lineage>
</organism>
<evidence type="ECO:0000259" key="1">
    <source>
        <dbReference type="Pfam" id="PF00535"/>
    </source>
</evidence>
<reference evidence="3" key="2">
    <citation type="journal article" date="2018" name="Environ. Microbiol.">
        <title>Bloom of a denitrifying methanotroph, 'Candidatus Methylomirabilis limnetica', in a deep stratified lake.</title>
        <authorList>
            <person name="Graf J.S."/>
            <person name="Mayr M.J."/>
            <person name="Marchant H.K."/>
            <person name="Tienken D."/>
            <person name="Hach P.F."/>
            <person name="Brand A."/>
            <person name="Schubert C.J."/>
            <person name="Kuypers M.M."/>
            <person name="Milucka J."/>
        </authorList>
    </citation>
    <scope>NUCLEOTIDE SEQUENCE [LARGE SCALE GENOMIC DNA]</scope>
    <source>
        <strain evidence="3">Zug</strain>
    </source>
</reference>
<name>A0A2T4TXQ1_9BACT</name>
<dbReference type="RefSeq" id="WP_107562739.1">
    <property type="nucleotide sequence ID" value="NZ_NVQC01000022.1"/>
</dbReference>
<evidence type="ECO:0000313" key="3">
    <source>
        <dbReference type="Proteomes" id="UP000241436"/>
    </source>
</evidence>
<dbReference type="PANTHER" id="PTHR43179">
    <property type="entry name" value="RHAMNOSYLTRANSFERASE WBBL"/>
    <property type="match status" value="1"/>
</dbReference>
<comment type="caution">
    <text evidence="2">The sequence shown here is derived from an EMBL/GenBank/DDBJ whole genome shotgun (WGS) entry which is preliminary data.</text>
</comment>
<dbReference type="SUPFAM" id="SSF53448">
    <property type="entry name" value="Nucleotide-diphospho-sugar transferases"/>
    <property type="match status" value="1"/>
</dbReference>
<dbReference type="Gene3D" id="3.90.550.10">
    <property type="entry name" value="Spore Coat Polysaccharide Biosynthesis Protein SpsA, Chain A"/>
    <property type="match status" value="1"/>
</dbReference>
<dbReference type="Proteomes" id="UP000241436">
    <property type="component" value="Unassembled WGS sequence"/>
</dbReference>
<dbReference type="Pfam" id="PF00535">
    <property type="entry name" value="Glycos_transf_2"/>
    <property type="match status" value="1"/>
</dbReference>
<dbReference type="CDD" id="cd04186">
    <property type="entry name" value="GT_2_like_c"/>
    <property type="match status" value="1"/>
</dbReference>
<dbReference type="AlphaFoldDB" id="A0A2T4TXQ1"/>
<reference evidence="2 3" key="1">
    <citation type="submission" date="2017-09" db="EMBL/GenBank/DDBJ databases">
        <title>Bloom of a denitrifying methanotroph, Candidatus Methylomirabilis limnetica, in a deep stratified lake.</title>
        <authorList>
            <person name="Graf J.S."/>
            <person name="Marchant H.K."/>
            <person name="Tienken D."/>
            <person name="Hach P.F."/>
            <person name="Brand A."/>
            <person name="Schubert C.J."/>
            <person name="Kuypers M.M."/>
            <person name="Milucka J."/>
        </authorList>
    </citation>
    <scope>NUCLEOTIDE SEQUENCE [LARGE SCALE GENOMIC DNA]</scope>
    <source>
        <strain evidence="2 3">Zug</strain>
    </source>
</reference>
<dbReference type="PANTHER" id="PTHR43179:SF7">
    <property type="entry name" value="RHAMNOSYLTRANSFERASE WBBL"/>
    <property type="match status" value="1"/>
</dbReference>
<dbReference type="InterPro" id="IPR029044">
    <property type="entry name" value="Nucleotide-diphossugar_trans"/>
</dbReference>
<keyword evidence="3" id="KW-1185">Reference proteome</keyword>
<proteinExistence type="predicted"/>
<dbReference type="OrthoDB" id="9813495at2"/>
<gene>
    <name evidence="2" type="ORF">CLG94_08900</name>
</gene>
<feature type="domain" description="Glycosyltransferase 2-like" evidence="1">
    <location>
        <begin position="10"/>
        <end position="143"/>
    </location>
</feature>
<dbReference type="InterPro" id="IPR001173">
    <property type="entry name" value="Glyco_trans_2-like"/>
</dbReference>
<dbReference type="EMBL" id="NVQC01000022">
    <property type="protein sequence ID" value="PTL35859.1"/>
    <property type="molecule type" value="Genomic_DNA"/>
</dbReference>